<feature type="transmembrane region" description="Helical" evidence="13">
    <location>
        <begin position="137"/>
        <end position="156"/>
    </location>
</feature>
<dbReference type="Gene3D" id="6.10.250.2180">
    <property type="match status" value="1"/>
</dbReference>
<evidence type="ECO:0000256" key="9">
    <source>
        <dbReference type="ARBA" id="ARBA00022989"/>
    </source>
</evidence>
<feature type="transmembrane region" description="Helical" evidence="13">
    <location>
        <begin position="70"/>
        <end position="96"/>
    </location>
</feature>
<keyword evidence="4" id="KW-0107">Calcium channel</keyword>
<keyword evidence="10" id="KW-0406">Ion transport</keyword>
<accession>A0A8S2PMN0</accession>
<evidence type="ECO:0000256" key="11">
    <source>
        <dbReference type="ARBA" id="ARBA00023136"/>
    </source>
</evidence>
<organism evidence="16 17">
    <name type="scientific">Didymodactylos carnosus</name>
    <dbReference type="NCBI Taxonomy" id="1234261"/>
    <lineage>
        <taxon>Eukaryota</taxon>
        <taxon>Metazoa</taxon>
        <taxon>Spiralia</taxon>
        <taxon>Gnathifera</taxon>
        <taxon>Rotifera</taxon>
        <taxon>Eurotatoria</taxon>
        <taxon>Bdelloidea</taxon>
        <taxon>Philodinida</taxon>
        <taxon>Philodinidae</taxon>
        <taxon>Didymodactylos</taxon>
    </lineage>
</organism>
<keyword evidence="11 13" id="KW-0472">Membrane</keyword>
<evidence type="ECO:0000256" key="6">
    <source>
        <dbReference type="ARBA" id="ARBA00022737"/>
    </source>
</evidence>
<sequence length="348" mass="40554">MQLFGKIALDDNMEIHKYNNFQTFFSSLIVLFRCATGEAWQEVMLSCTLGSKPKCDKRTKLNKNDNCGSVFAIPYFVSFYVLCSFLMINLFIAVIMDNFDYLTRDWSILGRQHLNEFVDVWTEYDPAGNFIKNTLKYFIVMRDQAIVFVVAFFYLCSGKIKHYDLINLLRKINPPLGFGKLCPDRLVYKKLCSMSIPSNNDDDTVPFNAVLFALVRNALKINVDQSNEKLRVVIKKQWQDTSDELLNTILSLSLERDSTENRVTMRQFYATYLLPDYFRRYRRRKAEQANLSRLANSKKFHSRLSIKLRQLQRQKKLGLEIRPTISIIMDNEVNTVRGRTTTTAASHD</sequence>
<dbReference type="InterPro" id="IPR050599">
    <property type="entry name" value="VDCC_alpha-1_subunit"/>
</dbReference>
<dbReference type="PANTHER" id="PTHR45628:SF1">
    <property type="entry name" value="VOLTAGE-DEPENDENT CALCIUM CHANNEL TYPE D SUBUNIT ALPHA-1"/>
    <property type="match status" value="1"/>
</dbReference>
<evidence type="ECO:0000256" key="4">
    <source>
        <dbReference type="ARBA" id="ARBA00022673"/>
    </source>
</evidence>
<keyword evidence="7" id="KW-0106">Calcium</keyword>
<evidence type="ECO:0000256" key="10">
    <source>
        <dbReference type="ARBA" id="ARBA00023065"/>
    </source>
</evidence>
<dbReference type="InterPro" id="IPR014873">
    <property type="entry name" value="VDCC_a1su_IQ"/>
</dbReference>
<dbReference type="Proteomes" id="UP000677228">
    <property type="component" value="Unassembled WGS sequence"/>
</dbReference>
<reference evidence="16" key="1">
    <citation type="submission" date="2021-02" db="EMBL/GenBank/DDBJ databases">
        <authorList>
            <person name="Nowell W R."/>
        </authorList>
    </citation>
    <scope>NUCLEOTIDE SEQUENCE</scope>
</reference>
<keyword evidence="3" id="KW-0109">Calcium transport</keyword>
<comment type="subcellular location">
    <subcellularLocation>
        <location evidence="1">Membrane</location>
        <topology evidence="1">Multi-pass membrane protein</topology>
    </subcellularLocation>
</comment>
<evidence type="ECO:0000256" key="13">
    <source>
        <dbReference type="SAM" id="Phobius"/>
    </source>
</evidence>
<proteinExistence type="predicted"/>
<dbReference type="Gene3D" id="1.10.238.10">
    <property type="entry name" value="EF-hand"/>
    <property type="match status" value="1"/>
</dbReference>
<dbReference type="GO" id="GO:0008331">
    <property type="term" value="F:high voltage-gated calcium channel activity"/>
    <property type="evidence" value="ECO:0007669"/>
    <property type="project" value="TreeGrafter"/>
</dbReference>
<dbReference type="EMBL" id="CAJNOK010017005">
    <property type="protein sequence ID" value="CAF1255825.1"/>
    <property type="molecule type" value="Genomic_DNA"/>
</dbReference>
<dbReference type="Gene3D" id="1.10.287.70">
    <property type="match status" value="1"/>
</dbReference>
<dbReference type="InterPro" id="IPR031649">
    <property type="entry name" value="GPHH_dom"/>
</dbReference>
<keyword evidence="8" id="KW-0851">Voltage-gated channel</keyword>
<keyword evidence="5 13" id="KW-0812">Transmembrane</keyword>
<dbReference type="GO" id="GO:0005891">
    <property type="term" value="C:voltage-gated calcium channel complex"/>
    <property type="evidence" value="ECO:0007669"/>
    <property type="project" value="TreeGrafter"/>
</dbReference>
<protein>
    <recommendedName>
        <fullName evidence="14">Voltage-dependent calcium channel alpha-1 subunit IQ domain-containing protein</fullName>
    </recommendedName>
</protein>
<dbReference type="InterPro" id="IPR005821">
    <property type="entry name" value="Ion_trans_dom"/>
</dbReference>
<keyword evidence="12" id="KW-0407">Ion channel</keyword>
<dbReference type="Pfam" id="PF16905">
    <property type="entry name" value="GPHH"/>
    <property type="match status" value="1"/>
</dbReference>
<dbReference type="SUPFAM" id="SSF81324">
    <property type="entry name" value="Voltage-gated potassium channels"/>
    <property type="match status" value="1"/>
</dbReference>
<dbReference type="Pfam" id="PF08763">
    <property type="entry name" value="Ca_chan_IQ"/>
    <property type="match status" value="1"/>
</dbReference>
<evidence type="ECO:0000313" key="17">
    <source>
        <dbReference type="Proteomes" id="UP000682733"/>
    </source>
</evidence>
<keyword evidence="2" id="KW-0813">Transport</keyword>
<name>A0A8S2PMN0_9BILA</name>
<gene>
    <name evidence="15" type="ORF">OVA965_LOCUS26489</name>
    <name evidence="16" type="ORF">TMI583_LOCUS27234</name>
</gene>
<evidence type="ECO:0000256" key="12">
    <source>
        <dbReference type="ARBA" id="ARBA00023303"/>
    </source>
</evidence>
<feature type="domain" description="Voltage-dependent calcium channel alpha-1 subunit IQ" evidence="14">
    <location>
        <begin position="260"/>
        <end position="293"/>
    </location>
</feature>
<evidence type="ECO:0000313" key="16">
    <source>
        <dbReference type="EMBL" id="CAF4062923.1"/>
    </source>
</evidence>
<dbReference type="EMBL" id="CAJOBA010038563">
    <property type="protein sequence ID" value="CAF4062923.1"/>
    <property type="molecule type" value="Genomic_DNA"/>
</dbReference>
<dbReference type="Proteomes" id="UP000682733">
    <property type="component" value="Unassembled WGS sequence"/>
</dbReference>
<evidence type="ECO:0000256" key="8">
    <source>
        <dbReference type="ARBA" id="ARBA00022882"/>
    </source>
</evidence>
<evidence type="ECO:0000259" key="14">
    <source>
        <dbReference type="SMART" id="SM01062"/>
    </source>
</evidence>
<dbReference type="Pfam" id="PF00520">
    <property type="entry name" value="Ion_trans"/>
    <property type="match status" value="1"/>
</dbReference>
<evidence type="ECO:0000256" key="1">
    <source>
        <dbReference type="ARBA" id="ARBA00004141"/>
    </source>
</evidence>
<keyword evidence="6" id="KW-0677">Repeat</keyword>
<dbReference type="SMART" id="SM01062">
    <property type="entry name" value="Ca_chan_IQ"/>
    <property type="match status" value="1"/>
</dbReference>
<dbReference type="PANTHER" id="PTHR45628">
    <property type="entry name" value="VOLTAGE-DEPENDENT CALCIUM CHANNEL TYPE A SUBUNIT ALPHA-1"/>
    <property type="match status" value="1"/>
</dbReference>
<keyword evidence="9 13" id="KW-1133">Transmembrane helix</keyword>
<comment type="caution">
    <text evidence="16">The sequence shown here is derived from an EMBL/GenBank/DDBJ whole genome shotgun (WGS) entry which is preliminary data.</text>
</comment>
<evidence type="ECO:0000256" key="3">
    <source>
        <dbReference type="ARBA" id="ARBA00022568"/>
    </source>
</evidence>
<evidence type="ECO:0000256" key="7">
    <source>
        <dbReference type="ARBA" id="ARBA00022837"/>
    </source>
</evidence>
<dbReference type="GO" id="GO:0098703">
    <property type="term" value="P:calcium ion import across plasma membrane"/>
    <property type="evidence" value="ECO:0007669"/>
    <property type="project" value="TreeGrafter"/>
</dbReference>
<dbReference type="AlphaFoldDB" id="A0A8S2PMN0"/>
<evidence type="ECO:0000256" key="5">
    <source>
        <dbReference type="ARBA" id="ARBA00022692"/>
    </source>
</evidence>
<evidence type="ECO:0000256" key="2">
    <source>
        <dbReference type="ARBA" id="ARBA00022448"/>
    </source>
</evidence>
<evidence type="ECO:0000313" key="15">
    <source>
        <dbReference type="EMBL" id="CAF1255825.1"/>
    </source>
</evidence>